<keyword evidence="6" id="KW-0238">DNA-binding</keyword>
<dbReference type="EC" id="3.6.4.-" evidence="11"/>
<evidence type="ECO:0000313" key="12">
    <source>
        <dbReference type="Proteomes" id="UP001519344"/>
    </source>
</evidence>
<dbReference type="InterPro" id="IPR055367">
    <property type="entry name" value="WH4_Lhr"/>
</dbReference>
<keyword evidence="1" id="KW-0547">Nucleotide-binding</keyword>
<dbReference type="Gene3D" id="3.40.50.300">
    <property type="entry name" value="P-loop containing nucleotide triphosphate hydrolases"/>
    <property type="match status" value="2"/>
</dbReference>
<dbReference type="Pfam" id="PF00271">
    <property type="entry name" value="Helicase_C"/>
    <property type="match status" value="1"/>
</dbReference>
<dbReference type="InterPro" id="IPR055368">
    <property type="entry name" value="WH3_Lhr"/>
</dbReference>
<dbReference type="SUPFAM" id="SSF52540">
    <property type="entry name" value="P-loop containing nucleoside triphosphate hydrolases"/>
    <property type="match status" value="1"/>
</dbReference>
<dbReference type="InterPro" id="IPR013701">
    <property type="entry name" value="Lhr-like_DEAD/DEAH_assoc"/>
</dbReference>
<dbReference type="InterPro" id="IPR001650">
    <property type="entry name" value="Helicase_C-like"/>
</dbReference>
<evidence type="ECO:0000259" key="9">
    <source>
        <dbReference type="PROSITE" id="PS51192"/>
    </source>
</evidence>
<reference evidence="11 12" key="1">
    <citation type="submission" date="2021-03" db="EMBL/GenBank/DDBJ databases">
        <title>Genomic Encyclopedia of Type Strains, Phase IV (KMG-IV): sequencing the most valuable type-strain genomes for metagenomic binning, comparative biology and taxonomic classification.</title>
        <authorList>
            <person name="Goeker M."/>
        </authorList>
    </citation>
    <scope>NUCLEOTIDE SEQUENCE [LARGE SCALE GENOMIC DNA]</scope>
    <source>
        <strain evidence="11 12">DSM 24950</strain>
    </source>
</reference>
<evidence type="ECO:0000259" key="10">
    <source>
        <dbReference type="PROSITE" id="PS51194"/>
    </source>
</evidence>
<dbReference type="Proteomes" id="UP001519344">
    <property type="component" value="Unassembled WGS sequence"/>
</dbReference>
<dbReference type="RefSeq" id="WP_240160102.1">
    <property type="nucleotide sequence ID" value="NZ_JAAOZR010000098.1"/>
</dbReference>
<dbReference type="Pfam" id="PF23235">
    <property type="entry name" value="WHD_3rd_Lhr"/>
    <property type="match status" value="1"/>
</dbReference>
<proteinExistence type="predicted"/>
<dbReference type="EMBL" id="JAGGKV010000018">
    <property type="protein sequence ID" value="MBP1966109.1"/>
    <property type="molecule type" value="Genomic_DNA"/>
</dbReference>
<keyword evidence="4" id="KW-0347">Helicase</keyword>
<feature type="domain" description="Helicase ATP-binding" evidence="9">
    <location>
        <begin position="122"/>
        <end position="320"/>
    </location>
</feature>
<keyword evidence="5" id="KW-0067">ATP-binding</keyword>
<dbReference type="InterPro" id="IPR045628">
    <property type="entry name" value="Lhr_WH_dom"/>
</dbReference>
<keyword evidence="3 11" id="KW-0378">Hydrolase</keyword>
<keyword evidence="12" id="KW-1185">Reference proteome</keyword>
<dbReference type="InterPro" id="IPR014001">
    <property type="entry name" value="Helicase_ATP-bd"/>
</dbReference>
<evidence type="ECO:0000256" key="5">
    <source>
        <dbReference type="ARBA" id="ARBA00022840"/>
    </source>
</evidence>
<dbReference type="SMART" id="SM00487">
    <property type="entry name" value="DEXDc"/>
    <property type="match status" value="1"/>
</dbReference>
<keyword evidence="2" id="KW-0227">DNA damage</keyword>
<evidence type="ECO:0000256" key="6">
    <source>
        <dbReference type="ARBA" id="ARBA00023125"/>
    </source>
</evidence>
<accession>A0ABS4I5B4</accession>
<dbReference type="PROSITE" id="PS51192">
    <property type="entry name" value="HELICASE_ATP_BIND_1"/>
    <property type="match status" value="1"/>
</dbReference>
<dbReference type="Pfam" id="PF00270">
    <property type="entry name" value="DEAD"/>
    <property type="match status" value="1"/>
</dbReference>
<dbReference type="PANTHER" id="PTHR47962:SF5">
    <property type="entry name" value="ATP-DEPENDENT HELICASE LHR-RELATED"/>
    <property type="match status" value="1"/>
</dbReference>
<evidence type="ECO:0000256" key="4">
    <source>
        <dbReference type="ARBA" id="ARBA00022806"/>
    </source>
</evidence>
<comment type="caution">
    <text evidence="11">The sequence shown here is derived from an EMBL/GenBank/DDBJ whole genome shotgun (WGS) entry which is preliminary data.</text>
</comment>
<organism evidence="11 12">
    <name type="scientific">Paenibacillus aceris</name>
    <dbReference type="NCBI Taxonomy" id="869555"/>
    <lineage>
        <taxon>Bacteria</taxon>
        <taxon>Bacillati</taxon>
        <taxon>Bacillota</taxon>
        <taxon>Bacilli</taxon>
        <taxon>Bacillales</taxon>
        <taxon>Paenibacillaceae</taxon>
        <taxon>Paenibacillus</taxon>
    </lineage>
</organism>
<dbReference type="Pfam" id="PF23234">
    <property type="entry name" value="WHD_4th_Lhr"/>
    <property type="match status" value="1"/>
</dbReference>
<dbReference type="Pfam" id="PF19306">
    <property type="entry name" value="WHD_Lhr"/>
    <property type="match status" value="1"/>
</dbReference>
<dbReference type="InterPro" id="IPR011545">
    <property type="entry name" value="DEAD/DEAH_box_helicase_dom"/>
</dbReference>
<evidence type="ECO:0000313" key="11">
    <source>
        <dbReference type="EMBL" id="MBP1966109.1"/>
    </source>
</evidence>
<name>A0ABS4I5B4_9BACL</name>
<keyword evidence="8" id="KW-0413">Isomerase</keyword>
<dbReference type="GO" id="GO:0016787">
    <property type="term" value="F:hydrolase activity"/>
    <property type="evidence" value="ECO:0007669"/>
    <property type="project" value="UniProtKB-KW"/>
</dbReference>
<evidence type="ECO:0000256" key="8">
    <source>
        <dbReference type="ARBA" id="ARBA00023235"/>
    </source>
</evidence>
<feature type="domain" description="Helicase C-terminal" evidence="10">
    <location>
        <begin position="361"/>
        <end position="515"/>
    </location>
</feature>
<dbReference type="PANTHER" id="PTHR47962">
    <property type="entry name" value="ATP-DEPENDENT HELICASE LHR-RELATED-RELATED"/>
    <property type="match status" value="1"/>
</dbReference>
<gene>
    <name evidence="11" type="ORF">J2Z65_005367</name>
</gene>
<dbReference type="InterPro" id="IPR052511">
    <property type="entry name" value="ATP-dep_Helicase"/>
</dbReference>
<evidence type="ECO:0000256" key="2">
    <source>
        <dbReference type="ARBA" id="ARBA00022763"/>
    </source>
</evidence>
<evidence type="ECO:0000256" key="7">
    <source>
        <dbReference type="ARBA" id="ARBA00023204"/>
    </source>
</evidence>
<keyword evidence="7" id="KW-0234">DNA repair</keyword>
<sequence length="1538" mass="172771">MIVTKARPVAITFLSIKLHSHSFSLDNCIHQNNSWIWLFLGGYTFISHTNIFQFESHTLGIQPALHWRKRLHYAMLEENASKGANDRMVPTPDASLSPFHPILKKWFFSRFGEPTDVQKQAWKEISSGTHTLISSPTGSGKTLAALLPCMDGVVKKKQAAGELYAPGVRVLVVTPLKALNNDIHDHLFHFMTEIEELASTLEKDAVWHGLRVGVRTGDTTQSTRASMLKHPPDLLVTTPESLYLLLTSPRAREMLKSVEQVVIDEIHDLAADRRGMHLSLTLERLDVWCGRSVQRIGVSATQKPIWRVARFLGGWEADEPRPVAIIESKAEKHYALQVTMPEPAKAKAADKEAIWTPLVERLLQLMEGCRTVLIFANSRRLCERLTLRLNDHVGHEIARSHHGSVAREIRLEVERQLKAGELRCLVATSSLELGIDVGHVDLVIQIDSPFTAAAGIQRIGRAGHAVGSVSRGVLLARSRSLLPELAVLGRRIAARDIEAIRIPRGSLDVLAQQLVAMAAMADELDVALLARLLAQSDSFRELPKERWLAMLEVLAGLYPFARPLIAWDRETGRLERLAATQMAALTGAGTIPQSTAYPVHHNETGLHLGELDEEFIHESSIGDVFQLGTASWRIVRKRPERIYVQEADNRYSEIPFWRGETGGKSYQLGVQTGLLWRELRDRLQAHSRTQGDLDVQEWLMEQYFFDGEASQSLISLIRNQIAVNTVPTDQTVVIEAFADEQNQTHYVLHSLFGRKVNRTWLMALEKHLIHTGHKAIYTNAKDNGIELIFPSYQESVVHAIMSLSYREADHLIIGAVAESGMFGAAFQRLAETSLLLSRSFTRMPAWLKRLRGQELMKEALPYKERFPLFQEAMRECLEEHVDMEHLQIILEAIQAGEIQFAVHRNHFPSPLAAQFQSDYVAQKIYESDSLSQDLQVELLGFSRQMAADIFGAETVRNAISPQVLEAEETKLSTTEKAWTNAQHVFRYLKEHGDASVSELVKAGSASESSAQAWIYELLEQGKAAHAPFTGETRYICSDEVEFYASLSLDALSRTFVFQRYADGKLSITAEELAARYELEAALVTRWIEEAAKARLLEPAPFADPELESLWTSTKVASRLIRQSLQLLRRDSSAILPIAFLAHMPLIRKLTSRTDVPGMEPLRDIISNLQGFFLPVSLWESVLFPTRQLSYRKQDLDTLCSSGEVLWIGRKEPDEKEGRIAFFLAESSAIFEPCLAAMRHKPVSEPELLSLLQDKGAVFLSKLGLETGKPPSLLLEELLQLVWDGQAANDQFTPLRLHAASTSASKKGDKFQSGLGRWYALSTLHNASFDRQSSAMQWTHHLLERFGLITKDLVAALCPFPWEAIHTALRQLEEWGLVVRGLFIADLHALQFATKDFIRLLHQPSAADSDHHPAFTLVSAVDPANPFGLLVPWPDIAGISFARKSGNYLALKGSEWLYWIENNGKRIYQLTSGNLEIAETAHELRLLFRQLLKHHQLRKIVIDTWNGVRISDSPGQEVLKLLGAEKDRTSLVLWPSQLS</sequence>
<dbReference type="InterPro" id="IPR027417">
    <property type="entry name" value="P-loop_NTPase"/>
</dbReference>
<dbReference type="SMART" id="SM00490">
    <property type="entry name" value="HELICc"/>
    <property type="match status" value="1"/>
</dbReference>
<evidence type="ECO:0000256" key="3">
    <source>
        <dbReference type="ARBA" id="ARBA00022801"/>
    </source>
</evidence>
<evidence type="ECO:0000256" key="1">
    <source>
        <dbReference type="ARBA" id="ARBA00022741"/>
    </source>
</evidence>
<dbReference type="PROSITE" id="PS51194">
    <property type="entry name" value="HELICASE_CTER"/>
    <property type="match status" value="1"/>
</dbReference>
<protein>
    <submittedName>
        <fullName evidence="11">ATP-dependent Lhr-like helicase</fullName>
        <ecNumber evidence="11">3.6.4.-</ecNumber>
    </submittedName>
</protein>
<dbReference type="Pfam" id="PF08494">
    <property type="entry name" value="DEAD_assoc"/>
    <property type="match status" value="1"/>
</dbReference>